<dbReference type="InterPro" id="IPR009875">
    <property type="entry name" value="PilZ_domain"/>
</dbReference>
<sequence length="734" mass="78655">MSFAAISIRTKLFVMTGVFMVPIVLMSYLFVQQSLKDIHFGQKEVQGVEAMRIVWPVLTGATAQLSGETAPMATLDAQHPALKTLAATEADALSRAPGADAALALLTTLSDRSNLTLDPDIDSYYVMDAVAFKAPDALNRISVVLRDMSAYQAKASLTTEETTGLVVGLGQFSAAWQGQITSLDKAIAANSGLSPALKAKRDAYQAAAQAVEAEALGLAHQMQTQGNAAGVDLTPLLSAKTAYARVSDDLWQASAQQLNALLQKRIGGFSTTLYTLLAVTVAAALVAVFMALGLAHSILKAINGLDQNIRHLADKDLNASLPEATRRDEIGQVGRALEFFRRRTIEKIADAANDVKRNELIIREKDRINTLSQRIRNAITDVMDAVQTLSSSVGDSTGEFSLTAKTTREELTAAIDRLSASARDVDSVSAGMAEVSQSFGEIARRTDESAEMTDRVSGELERSREMAQALTQAVERIGEVSRLIQGIASQTNLLALNATIEAARAGEAGKGFAVVAGEVKSLANQTGRATAEIEAQIEDVRQAAESMVGSVSQITGIIASVAQTSRTVADAVKTQSQAADAIRHNLERAALGNREAERIINLLPEVTRRTERTADDMQAISQDMAGASRDMQTELAALLDELVDKRVAARYASTETVDIEVKGRTVRNLRLYDISETGARIGITSGLKPGENLAIRLVDAEVDATIIWVGEDSFGVHMLNDFRFTQHQVMQLAA</sequence>
<gene>
    <name evidence="7" type="ORF">PQU94_02575</name>
</gene>
<evidence type="ECO:0000256" key="4">
    <source>
        <dbReference type="SAM" id="Phobius"/>
    </source>
</evidence>
<evidence type="ECO:0000256" key="3">
    <source>
        <dbReference type="PROSITE-ProRule" id="PRU00284"/>
    </source>
</evidence>
<comment type="similarity">
    <text evidence="2">Belongs to the methyl-accepting chemotaxis (MCP) protein family.</text>
</comment>
<dbReference type="Pfam" id="PF00672">
    <property type="entry name" value="HAMP"/>
    <property type="match status" value="1"/>
</dbReference>
<dbReference type="RefSeq" id="WP_272739918.1">
    <property type="nucleotide sequence ID" value="NZ_JAQQKW010000001.1"/>
</dbReference>
<feature type="transmembrane region" description="Helical" evidence="4">
    <location>
        <begin position="12"/>
        <end position="31"/>
    </location>
</feature>
<dbReference type="PANTHER" id="PTHR32089:SF112">
    <property type="entry name" value="LYSOZYME-LIKE PROTEIN-RELATED"/>
    <property type="match status" value="1"/>
</dbReference>
<feature type="domain" description="HAMP" evidence="6">
    <location>
        <begin position="296"/>
        <end position="349"/>
    </location>
</feature>
<dbReference type="Gene3D" id="6.10.340.10">
    <property type="match status" value="1"/>
</dbReference>
<name>A0ABT5ICI4_9CAUL</name>
<dbReference type="InterPro" id="IPR004089">
    <property type="entry name" value="MCPsignal_dom"/>
</dbReference>
<keyword evidence="4" id="KW-0812">Transmembrane</keyword>
<dbReference type="Pfam" id="PF00015">
    <property type="entry name" value="MCPsignal"/>
    <property type="match status" value="1"/>
</dbReference>
<evidence type="ECO:0000259" key="6">
    <source>
        <dbReference type="PROSITE" id="PS50885"/>
    </source>
</evidence>
<dbReference type="EMBL" id="JAQQKW010000001">
    <property type="protein sequence ID" value="MDC7693161.1"/>
    <property type="molecule type" value="Genomic_DNA"/>
</dbReference>
<feature type="transmembrane region" description="Helical" evidence="4">
    <location>
        <begin position="273"/>
        <end position="299"/>
    </location>
</feature>
<evidence type="ECO:0000259" key="5">
    <source>
        <dbReference type="PROSITE" id="PS50111"/>
    </source>
</evidence>
<dbReference type="Gene3D" id="1.10.287.950">
    <property type="entry name" value="Methyl-accepting chemotaxis protein"/>
    <property type="match status" value="1"/>
</dbReference>
<dbReference type="Proteomes" id="UP001216595">
    <property type="component" value="Unassembled WGS sequence"/>
</dbReference>
<evidence type="ECO:0000256" key="2">
    <source>
        <dbReference type="ARBA" id="ARBA00029447"/>
    </source>
</evidence>
<proteinExistence type="inferred from homology"/>
<evidence type="ECO:0000313" key="8">
    <source>
        <dbReference type="Proteomes" id="UP001216595"/>
    </source>
</evidence>
<keyword evidence="8" id="KW-1185">Reference proteome</keyword>
<dbReference type="PROSITE" id="PS50885">
    <property type="entry name" value="HAMP"/>
    <property type="match status" value="1"/>
</dbReference>
<feature type="domain" description="Methyl-accepting transducer" evidence="5">
    <location>
        <begin position="389"/>
        <end position="632"/>
    </location>
</feature>
<dbReference type="PROSITE" id="PS50111">
    <property type="entry name" value="CHEMOTAXIS_TRANSDUC_2"/>
    <property type="match status" value="1"/>
</dbReference>
<organism evidence="7 8">
    <name type="scientific">Asticcacaulis currens</name>
    <dbReference type="NCBI Taxonomy" id="2984210"/>
    <lineage>
        <taxon>Bacteria</taxon>
        <taxon>Pseudomonadati</taxon>
        <taxon>Pseudomonadota</taxon>
        <taxon>Alphaproteobacteria</taxon>
        <taxon>Caulobacterales</taxon>
        <taxon>Caulobacteraceae</taxon>
        <taxon>Asticcacaulis</taxon>
    </lineage>
</organism>
<dbReference type="SMART" id="SM00283">
    <property type="entry name" value="MA"/>
    <property type="match status" value="1"/>
</dbReference>
<protein>
    <submittedName>
        <fullName evidence="7">Methyl-accepting chemotaxis protein</fullName>
    </submittedName>
</protein>
<evidence type="ECO:0000313" key="7">
    <source>
        <dbReference type="EMBL" id="MDC7693161.1"/>
    </source>
</evidence>
<keyword evidence="4" id="KW-0472">Membrane</keyword>
<dbReference type="SMART" id="SM00304">
    <property type="entry name" value="HAMP"/>
    <property type="match status" value="1"/>
</dbReference>
<keyword evidence="1 3" id="KW-0807">Transducer</keyword>
<keyword evidence="4" id="KW-1133">Transmembrane helix</keyword>
<dbReference type="PANTHER" id="PTHR32089">
    <property type="entry name" value="METHYL-ACCEPTING CHEMOTAXIS PROTEIN MCPB"/>
    <property type="match status" value="1"/>
</dbReference>
<evidence type="ECO:0000256" key="1">
    <source>
        <dbReference type="ARBA" id="ARBA00023224"/>
    </source>
</evidence>
<accession>A0ABT5ICI4</accession>
<dbReference type="SUPFAM" id="SSF141371">
    <property type="entry name" value="PilZ domain-like"/>
    <property type="match status" value="1"/>
</dbReference>
<comment type="caution">
    <text evidence="7">The sequence shown here is derived from an EMBL/GenBank/DDBJ whole genome shotgun (WGS) entry which is preliminary data.</text>
</comment>
<dbReference type="Pfam" id="PF07238">
    <property type="entry name" value="PilZ"/>
    <property type="match status" value="1"/>
</dbReference>
<reference evidence="7 8" key="1">
    <citation type="submission" date="2023-01" db="EMBL/GenBank/DDBJ databases">
        <title>Novel species of the genus Asticcacaulis isolated from rivers.</title>
        <authorList>
            <person name="Lu H."/>
        </authorList>
    </citation>
    <scope>NUCLEOTIDE SEQUENCE [LARGE SCALE GENOMIC DNA]</scope>
    <source>
        <strain evidence="7 8">DXS10W</strain>
    </source>
</reference>
<dbReference type="InterPro" id="IPR003660">
    <property type="entry name" value="HAMP_dom"/>
</dbReference>
<dbReference type="SUPFAM" id="SSF58104">
    <property type="entry name" value="Methyl-accepting chemotaxis protein (MCP) signaling domain"/>
    <property type="match status" value="1"/>
</dbReference>